<proteinExistence type="inferred from homology"/>
<dbReference type="Proteomes" id="UP000240212">
    <property type="component" value="Unassembled WGS sequence"/>
</dbReference>
<organism evidence="7 8">
    <name type="scientific">Siccibacter turicensis</name>
    <dbReference type="NCBI Taxonomy" id="357233"/>
    <lineage>
        <taxon>Bacteria</taxon>
        <taxon>Pseudomonadati</taxon>
        <taxon>Pseudomonadota</taxon>
        <taxon>Gammaproteobacteria</taxon>
        <taxon>Enterobacterales</taxon>
        <taxon>Enterobacteriaceae</taxon>
        <taxon>Siccibacter</taxon>
    </lineage>
</organism>
<evidence type="ECO:0000256" key="3">
    <source>
        <dbReference type="ARBA" id="ARBA00017442"/>
    </source>
</evidence>
<evidence type="ECO:0000256" key="5">
    <source>
        <dbReference type="ARBA" id="ARBA00022764"/>
    </source>
</evidence>
<gene>
    <name evidence="7" type="ORF">C7G83_03165</name>
</gene>
<dbReference type="Pfam" id="PF10610">
    <property type="entry name" value="Tafi-CsgC"/>
    <property type="match status" value="1"/>
</dbReference>
<keyword evidence="6" id="KW-0143">Chaperone</keyword>
<dbReference type="OrthoDB" id="6629380at2"/>
<evidence type="ECO:0000256" key="2">
    <source>
        <dbReference type="ARBA" id="ARBA00006329"/>
    </source>
</evidence>
<evidence type="ECO:0000256" key="4">
    <source>
        <dbReference type="ARBA" id="ARBA00022729"/>
    </source>
</evidence>
<dbReference type="EMBL" id="PYEP01000001">
    <property type="protein sequence ID" value="PSN09758.1"/>
    <property type="molecule type" value="Genomic_DNA"/>
</dbReference>
<dbReference type="AlphaFoldDB" id="A0A2P8VRS0"/>
<dbReference type="GO" id="GO:0042597">
    <property type="term" value="C:periplasmic space"/>
    <property type="evidence" value="ECO:0007669"/>
    <property type="project" value="UniProtKB-SubCell"/>
</dbReference>
<comment type="similarity">
    <text evidence="2">Belongs to the CsgC/AgfC family.</text>
</comment>
<keyword evidence="8" id="KW-1185">Reference proteome</keyword>
<name>A0A2P8VRS0_9ENTR</name>
<evidence type="ECO:0000313" key="8">
    <source>
        <dbReference type="Proteomes" id="UP000240212"/>
    </source>
</evidence>
<comment type="caution">
    <text evidence="7">The sequence shown here is derived from an EMBL/GenBank/DDBJ whole genome shotgun (WGS) entry which is preliminary data.</text>
</comment>
<dbReference type="InterPro" id="IPR053722">
    <property type="entry name" value="Curli_assembly_CsgC/AgfC"/>
</dbReference>
<dbReference type="NCBIfam" id="NF007507">
    <property type="entry name" value="PRK10102.1"/>
    <property type="match status" value="1"/>
</dbReference>
<keyword evidence="4" id="KW-0732">Signal</keyword>
<dbReference type="RefSeq" id="WP_106876180.1">
    <property type="nucleotide sequence ID" value="NZ_PYEP01000001.1"/>
</dbReference>
<keyword evidence="5" id="KW-0574">Periplasm</keyword>
<reference evidence="7 8" key="1">
    <citation type="submission" date="2018-03" db="EMBL/GenBank/DDBJ databases">
        <title>Draft genome sequence of the first documented clinical Siccibacter turicensis isolate in Austria.</title>
        <authorList>
            <person name="Lepuschitz S."/>
            <person name="Pekard-Amenitsch S."/>
            <person name="Haunold R."/>
            <person name="Schill S."/>
            <person name="Mach R."/>
            <person name="Allerberger F."/>
            <person name="Ruppitsch W."/>
            <person name="Forsythe S.J."/>
        </authorList>
    </citation>
    <scope>NUCLEOTIDE SEQUENCE [LARGE SCALE GENOMIC DNA]</scope>
    <source>
        <strain evidence="7 8">6100069499-17</strain>
    </source>
</reference>
<dbReference type="STRING" id="1388748.GCA_000463155_01314"/>
<sequence length="118" mass="13165">MPGWMLLAALASQISFHASQQGTAYILRPEVVVARNCRCGVMLEVIRHGQGGEIHSRQQRQLLLYAQRPQTLAQLRLTLEAHDDARVIVTVSDGESINIINEWRPTRPDGSAPARDKL</sequence>
<comment type="subcellular location">
    <subcellularLocation>
        <location evidence="1">Periplasm</location>
    </subcellularLocation>
</comment>
<accession>A0A2P8VRS0</accession>
<evidence type="ECO:0000256" key="1">
    <source>
        <dbReference type="ARBA" id="ARBA00004418"/>
    </source>
</evidence>
<evidence type="ECO:0000256" key="6">
    <source>
        <dbReference type="ARBA" id="ARBA00023186"/>
    </source>
</evidence>
<dbReference type="Gene3D" id="2.60.40.2420">
    <property type="match status" value="1"/>
</dbReference>
<dbReference type="InterPro" id="IPR014491">
    <property type="entry name" value="Curli_production_prot_CsgC"/>
</dbReference>
<evidence type="ECO:0000313" key="7">
    <source>
        <dbReference type="EMBL" id="PSN09758.1"/>
    </source>
</evidence>
<protein>
    <recommendedName>
        <fullName evidence="3">Curli assembly protein CsgC</fullName>
    </recommendedName>
</protein>